<keyword evidence="2" id="KW-1133">Transmembrane helix</keyword>
<dbReference type="GO" id="GO:0000902">
    <property type="term" value="P:cell morphogenesis"/>
    <property type="evidence" value="ECO:0007669"/>
    <property type="project" value="InterPro"/>
</dbReference>
<dbReference type="PANTHER" id="PTHR15452">
    <property type="entry name" value="LEUKOCYTE-SPECIFIC TRANSCRIPT 1 PROTEIN"/>
    <property type="match status" value="1"/>
</dbReference>
<dbReference type="OMA" id="FICLCRG"/>
<gene>
    <name evidence="3" type="primary">LST1</name>
</gene>
<keyword evidence="2" id="KW-0472">Membrane</keyword>
<dbReference type="GO" id="GO:0006955">
    <property type="term" value="P:immune response"/>
    <property type="evidence" value="ECO:0007669"/>
    <property type="project" value="InterPro"/>
</dbReference>
<protein>
    <submittedName>
        <fullName evidence="3">Leukocyte specific transcript 1</fullName>
    </submittedName>
</protein>
<dbReference type="GO" id="GO:0016358">
    <property type="term" value="P:dendrite development"/>
    <property type="evidence" value="ECO:0007669"/>
    <property type="project" value="Ensembl"/>
</dbReference>
<dbReference type="GO" id="GO:0005886">
    <property type="term" value="C:plasma membrane"/>
    <property type="evidence" value="ECO:0007669"/>
    <property type="project" value="Ensembl"/>
</dbReference>
<keyword evidence="2" id="KW-0812">Transmembrane</keyword>
<dbReference type="AlphaFoldDB" id="A0A8C0DJG1"/>
<organism evidence="3">
    <name type="scientific">Balaenoptera musculus</name>
    <name type="common">Blue whale</name>
    <dbReference type="NCBI Taxonomy" id="9771"/>
    <lineage>
        <taxon>Eukaryota</taxon>
        <taxon>Metazoa</taxon>
        <taxon>Chordata</taxon>
        <taxon>Craniata</taxon>
        <taxon>Vertebrata</taxon>
        <taxon>Euteleostomi</taxon>
        <taxon>Mammalia</taxon>
        <taxon>Eutheria</taxon>
        <taxon>Laurasiatheria</taxon>
        <taxon>Artiodactyla</taxon>
        <taxon>Whippomorpha</taxon>
        <taxon>Cetacea</taxon>
        <taxon>Mysticeti</taxon>
        <taxon>Balaenopteridae</taxon>
        <taxon>Balaenoptera</taxon>
    </lineage>
</organism>
<dbReference type="Ensembl" id="ENSBMST00010023765.1">
    <property type="protein sequence ID" value="ENSBMSP00010021549.1"/>
    <property type="gene ID" value="ENSBMSG00010015629.1"/>
</dbReference>
<reference evidence="3" key="1">
    <citation type="submission" date="2023-09" db="UniProtKB">
        <authorList>
            <consortium name="Ensembl"/>
        </authorList>
    </citation>
    <scope>IDENTIFICATION</scope>
</reference>
<dbReference type="PANTHER" id="PTHR15452:SF5">
    <property type="entry name" value="LEUKOCYTE-SPECIFIC TRANSCRIPT 1 PROTEIN"/>
    <property type="match status" value="1"/>
</dbReference>
<evidence type="ECO:0000256" key="1">
    <source>
        <dbReference type="SAM" id="MobiDB-lite"/>
    </source>
</evidence>
<dbReference type="GeneTree" id="ENSGT00730000112003"/>
<accession>A0A8C0DJG1</accession>
<dbReference type="GO" id="GO:0005829">
    <property type="term" value="C:cytosol"/>
    <property type="evidence" value="ECO:0007669"/>
    <property type="project" value="Ensembl"/>
</dbReference>
<name>A0A8C0DJG1_BALMU</name>
<evidence type="ECO:0000313" key="3">
    <source>
        <dbReference type="Ensembl" id="ENSBMSP00010021549.1"/>
    </source>
</evidence>
<feature type="region of interest" description="Disordered" evidence="1">
    <location>
        <begin position="43"/>
        <end position="101"/>
    </location>
</feature>
<proteinExistence type="predicted"/>
<dbReference type="InterPro" id="IPR007775">
    <property type="entry name" value="Leukocyte-sp_tscrpt_1_LST1"/>
</dbReference>
<dbReference type="GO" id="GO:0050672">
    <property type="term" value="P:negative regulation of lymphocyte proliferation"/>
    <property type="evidence" value="ECO:0007669"/>
    <property type="project" value="Ensembl"/>
</dbReference>
<feature type="compositionally biased region" description="Basic and acidic residues" evidence="1">
    <location>
        <begin position="68"/>
        <end position="88"/>
    </location>
</feature>
<evidence type="ECO:0000256" key="2">
    <source>
        <dbReference type="SAM" id="Phobius"/>
    </source>
</evidence>
<sequence length="101" mass="11174">MKACGICPYLYGGLGLGVLLPLAVVVLSICLCRLRGRVRRLERSWHPPPRPQAQLSKQEPHYASLLRLPEREGPGPGNQEREGSKEDPSTDYACIAKNKPI</sequence>
<dbReference type="Pfam" id="PF05083">
    <property type="entry name" value="LST1"/>
    <property type="match status" value="1"/>
</dbReference>
<feature type="transmembrane region" description="Helical" evidence="2">
    <location>
        <begin position="12"/>
        <end position="34"/>
    </location>
</feature>